<reference evidence="1 2" key="1">
    <citation type="submission" date="2018-05" db="EMBL/GenBank/DDBJ databases">
        <title>Draft genome sequences of Dehalococcoides mccartyi strains RC and KS.</title>
        <authorList>
            <person name="Higgins S.A."/>
            <person name="Padilla-Crespo E."/>
            <person name="Loeffler F.E."/>
        </authorList>
    </citation>
    <scope>NUCLEOTIDE SEQUENCE [LARGE SCALE GENOMIC DNA]</scope>
    <source>
        <strain evidence="1 2">KS</strain>
    </source>
</reference>
<name>A0A328ETQ6_9CHLR</name>
<evidence type="ECO:0000313" key="1">
    <source>
        <dbReference type="EMBL" id="RAL70729.1"/>
    </source>
</evidence>
<gene>
    <name evidence="1" type="ORF">C1G86_0360</name>
</gene>
<proteinExistence type="predicted"/>
<organism evidence="1 2">
    <name type="scientific">Dehalococcoides mccartyi</name>
    <dbReference type="NCBI Taxonomy" id="61435"/>
    <lineage>
        <taxon>Bacteria</taxon>
        <taxon>Bacillati</taxon>
        <taxon>Chloroflexota</taxon>
        <taxon>Dehalococcoidia</taxon>
        <taxon>Dehalococcoidales</taxon>
        <taxon>Dehalococcoidaceae</taxon>
        <taxon>Dehalococcoides</taxon>
    </lineage>
</organism>
<sequence length="43" mass="5078">MRFAWLSPAKADFKFSELDIKNTSLIFVYLYIIPRPGFSIQRP</sequence>
<protein>
    <submittedName>
        <fullName evidence="1">Uncharacterized protein</fullName>
    </submittedName>
</protein>
<accession>A0A328ETQ6</accession>
<dbReference type="Proteomes" id="UP000248786">
    <property type="component" value="Unassembled WGS sequence"/>
</dbReference>
<dbReference type="AlphaFoldDB" id="A0A328ETQ6"/>
<evidence type="ECO:0000313" key="2">
    <source>
        <dbReference type="Proteomes" id="UP000248786"/>
    </source>
</evidence>
<comment type="caution">
    <text evidence="1">The sequence shown here is derived from an EMBL/GenBank/DDBJ whole genome shotgun (WGS) entry which is preliminary data.</text>
</comment>
<dbReference type="EMBL" id="QGLD01000008">
    <property type="protein sequence ID" value="RAL70729.1"/>
    <property type="molecule type" value="Genomic_DNA"/>
</dbReference>